<protein>
    <submittedName>
        <fullName evidence="2">Uncharacterized protein</fullName>
    </submittedName>
</protein>
<dbReference type="AlphaFoldDB" id="A0AAD8AAR1"/>
<evidence type="ECO:0000256" key="1">
    <source>
        <dbReference type="SAM" id="Phobius"/>
    </source>
</evidence>
<organism evidence="2 3">
    <name type="scientific">Diploptera punctata</name>
    <name type="common">Pacific beetle cockroach</name>
    <dbReference type="NCBI Taxonomy" id="6984"/>
    <lineage>
        <taxon>Eukaryota</taxon>
        <taxon>Metazoa</taxon>
        <taxon>Ecdysozoa</taxon>
        <taxon>Arthropoda</taxon>
        <taxon>Hexapoda</taxon>
        <taxon>Insecta</taxon>
        <taxon>Pterygota</taxon>
        <taxon>Neoptera</taxon>
        <taxon>Polyneoptera</taxon>
        <taxon>Dictyoptera</taxon>
        <taxon>Blattodea</taxon>
        <taxon>Blaberoidea</taxon>
        <taxon>Blaberidae</taxon>
        <taxon>Diplopterinae</taxon>
        <taxon>Diploptera</taxon>
    </lineage>
</organism>
<reference evidence="2" key="1">
    <citation type="journal article" date="2023" name="IScience">
        <title>Live-bearing cockroach genome reveals convergent evolutionary mechanisms linked to viviparity in insects and beyond.</title>
        <authorList>
            <person name="Fouks B."/>
            <person name="Harrison M.C."/>
            <person name="Mikhailova A.A."/>
            <person name="Marchal E."/>
            <person name="English S."/>
            <person name="Carruthers M."/>
            <person name="Jennings E.C."/>
            <person name="Chiamaka E.L."/>
            <person name="Frigard R.A."/>
            <person name="Pippel M."/>
            <person name="Attardo G.M."/>
            <person name="Benoit J.B."/>
            <person name="Bornberg-Bauer E."/>
            <person name="Tobe S.S."/>
        </authorList>
    </citation>
    <scope>NUCLEOTIDE SEQUENCE</scope>
    <source>
        <strain evidence="2">Stay&amp;Tobe</strain>
    </source>
</reference>
<dbReference type="Proteomes" id="UP001233999">
    <property type="component" value="Unassembled WGS sequence"/>
</dbReference>
<name>A0AAD8AAR1_DIPPU</name>
<keyword evidence="3" id="KW-1185">Reference proteome</keyword>
<gene>
    <name evidence="2" type="ORF">L9F63_013231</name>
</gene>
<feature type="transmembrane region" description="Helical" evidence="1">
    <location>
        <begin position="42"/>
        <end position="63"/>
    </location>
</feature>
<evidence type="ECO:0000313" key="2">
    <source>
        <dbReference type="EMBL" id="KAJ9595563.1"/>
    </source>
</evidence>
<accession>A0AAD8AAR1</accession>
<dbReference type="EMBL" id="JASPKZ010002329">
    <property type="protein sequence ID" value="KAJ9595563.1"/>
    <property type="molecule type" value="Genomic_DNA"/>
</dbReference>
<proteinExistence type="predicted"/>
<keyword evidence="1" id="KW-0472">Membrane</keyword>
<feature type="non-terminal residue" evidence="2">
    <location>
        <position position="73"/>
    </location>
</feature>
<reference evidence="2" key="2">
    <citation type="submission" date="2023-05" db="EMBL/GenBank/DDBJ databases">
        <authorList>
            <person name="Fouks B."/>
        </authorList>
    </citation>
    <scope>NUCLEOTIDE SEQUENCE</scope>
    <source>
        <strain evidence="2">Stay&amp;Tobe</strain>
        <tissue evidence="2">Testes</tissue>
    </source>
</reference>
<keyword evidence="1" id="KW-0812">Transmembrane</keyword>
<evidence type="ECO:0000313" key="3">
    <source>
        <dbReference type="Proteomes" id="UP001233999"/>
    </source>
</evidence>
<keyword evidence="1" id="KW-1133">Transmembrane helix</keyword>
<feature type="non-terminal residue" evidence="2">
    <location>
        <position position="1"/>
    </location>
</feature>
<comment type="caution">
    <text evidence="2">The sequence shown here is derived from an EMBL/GenBank/DDBJ whole genome shotgun (WGS) entry which is preliminary data.</text>
</comment>
<sequence length="73" mass="8398">YSFKKIGIHLCFPNIKRIKCTSCERSLNYATKMARMLQSSTLKFTGTYVACMGMIFNISYGAVYDIVHENLKF</sequence>